<dbReference type="EMBL" id="JAHRIP010018849">
    <property type="protein sequence ID" value="MEQ2286315.1"/>
    <property type="molecule type" value="Genomic_DNA"/>
</dbReference>
<name>A0ABV0XXZ9_9TELE</name>
<comment type="caution">
    <text evidence="2">The sequence shown here is derived from an EMBL/GenBank/DDBJ whole genome shotgun (WGS) entry which is preliminary data.</text>
</comment>
<reference evidence="2 3" key="1">
    <citation type="submission" date="2021-06" db="EMBL/GenBank/DDBJ databases">
        <authorList>
            <person name="Palmer J.M."/>
        </authorList>
    </citation>
    <scope>NUCLEOTIDE SEQUENCE [LARGE SCALE GENOMIC DNA]</scope>
    <source>
        <strain evidence="2 3">AS_MEX2019</strain>
        <tissue evidence="2">Muscle</tissue>
    </source>
</reference>
<evidence type="ECO:0000313" key="3">
    <source>
        <dbReference type="Proteomes" id="UP001469553"/>
    </source>
</evidence>
<keyword evidence="3" id="KW-1185">Reference proteome</keyword>
<sequence>MEEASLFFLAGHGGGIFMDKAMQGEHCGLGRDSRCLNPIPLQPAPATDSSCLLRVSGPRRNGSSTSRLPAAGRLSPPLLGGLLRSAQSLWPSLASELPA</sequence>
<accession>A0ABV0XXZ9</accession>
<feature type="region of interest" description="Disordered" evidence="1">
    <location>
        <begin position="50"/>
        <end position="73"/>
    </location>
</feature>
<dbReference type="Proteomes" id="UP001469553">
    <property type="component" value="Unassembled WGS sequence"/>
</dbReference>
<organism evidence="2 3">
    <name type="scientific">Ameca splendens</name>
    <dbReference type="NCBI Taxonomy" id="208324"/>
    <lineage>
        <taxon>Eukaryota</taxon>
        <taxon>Metazoa</taxon>
        <taxon>Chordata</taxon>
        <taxon>Craniata</taxon>
        <taxon>Vertebrata</taxon>
        <taxon>Euteleostomi</taxon>
        <taxon>Actinopterygii</taxon>
        <taxon>Neopterygii</taxon>
        <taxon>Teleostei</taxon>
        <taxon>Neoteleostei</taxon>
        <taxon>Acanthomorphata</taxon>
        <taxon>Ovalentaria</taxon>
        <taxon>Atherinomorphae</taxon>
        <taxon>Cyprinodontiformes</taxon>
        <taxon>Goodeidae</taxon>
        <taxon>Ameca</taxon>
    </lineage>
</organism>
<proteinExistence type="predicted"/>
<evidence type="ECO:0000256" key="1">
    <source>
        <dbReference type="SAM" id="MobiDB-lite"/>
    </source>
</evidence>
<evidence type="ECO:0000313" key="2">
    <source>
        <dbReference type="EMBL" id="MEQ2286315.1"/>
    </source>
</evidence>
<protein>
    <submittedName>
        <fullName evidence="2">Uncharacterized protein</fullName>
    </submittedName>
</protein>
<gene>
    <name evidence="2" type="ORF">AMECASPLE_001229</name>
</gene>